<protein>
    <submittedName>
        <fullName evidence="5">D-alanine-D-alanine ligase</fullName>
    </submittedName>
</protein>
<comment type="caution">
    <text evidence="5">The sequence shown here is derived from an EMBL/GenBank/DDBJ whole genome shotgun (WGS) entry which is preliminary data.</text>
</comment>
<sequence length="308" mass="34673">MSDKQNNKIKRVGILRGGAGRHYATSLQKGGEVISHIFENLKDKYKPVDIFIDKNHIWHCGGVPINPGDLINKIDIAWNVAHPSLSSILDSLSIPHISTPAFSSTLENSKELLREHMRKIGLEMPRSIVLPVYQKDFDGPRERYAIKKAKEVFEKFSSPWIVKSFTEDSNMAIHLAKTFPELVNAIEDGAKHEKSILVEEFIAGKVASVHTIPKYRGEDIYTFPLGNSFGNFSAGEKEILSHVAKDLHRHIGAKHYLKSDFVLNSHGRVYLLQIESIPDLKSDSHFSQVCESVGVKMHHVVEHILEQA</sequence>
<dbReference type="GO" id="GO:0046872">
    <property type="term" value="F:metal ion binding"/>
    <property type="evidence" value="ECO:0007669"/>
    <property type="project" value="InterPro"/>
</dbReference>
<evidence type="ECO:0000256" key="3">
    <source>
        <dbReference type="PROSITE-ProRule" id="PRU00409"/>
    </source>
</evidence>
<dbReference type="GO" id="GO:0008716">
    <property type="term" value="F:D-alanine-D-alanine ligase activity"/>
    <property type="evidence" value="ECO:0007669"/>
    <property type="project" value="InterPro"/>
</dbReference>
<gene>
    <name evidence="5" type="ORF">UT78_C0015G0001</name>
</gene>
<dbReference type="SUPFAM" id="SSF56059">
    <property type="entry name" value="Glutathione synthetase ATP-binding domain-like"/>
    <property type="match status" value="1"/>
</dbReference>
<accession>A0A0G0QQR0</accession>
<evidence type="ECO:0000313" key="5">
    <source>
        <dbReference type="EMBL" id="KKR42483.1"/>
    </source>
</evidence>
<dbReference type="PANTHER" id="PTHR23132:SF23">
    <property type="entry name" value="D-ALANINE--D-ALANINE LIGASE B"/>
    <property type="match status" value="1"/>
</dbReference>
<feature type="domain" description="ATP-grasp" evidence="4">
    <location>
        <begin position="114"/>
        <end position="306"/>
    </location>
</feature>
<dbReference type="AlphaFoldDB" id="A0A0G0QQR0"/>
<dbReference type="EMBL" id="LBYC01000015">
    <property type="protein sequence ID" value="KKR42483.1"/>
    <property type="molecule type" value="Genomic_DNA"/>
</dbReference>
<dbReference type="InterPro" id="IPR011761">
    <property type="entry name" value="ATP-grasp"/>
</dbReference>
<keyword evidence="3" id="KW-0547">Nucleotide-binding</keyword>
<dbReference type="GO" id="GO:0005524">
    <property type="term" value="F:ATP binding"/>
    <property type="evidence" value="ECO:0007669"/>
    <property type="project" value="UniProtKB-UniRule"/>
</dbReference>
<dbReference type="Gene3D" id="3.30.1490.20">
    <property type="entry name" value="ATP-grasp fold, A domain"/>
    <property type="match status" value="1"/>
</dbReference>
<evidence type="ECO:0000313" key="6">
    <source>
        <dbReference type="Proteomes" id="UP000034301"/>
    </source>
</evidence>
<dbReference type="InterPro" id="IPR013815">
    <property type="entry name" value="ATP_grasp_subdomain_1"/>
</dbReference>
<comment type="similarity">
    <text evidence="1">Belongs to the D-alanine--D-alanine ligase family.</text>
</comment>
<proteinExistence type="inferred from homology"/>
<organism evidence="5 6">
    <name type="scientific">Candidatus Nomurabacteria bacterium GW2011_GWF2_40_12</name>
    <dbReference type="NCBI Taxonomy" id="1618776"/>
    <lineage>
        <taxon>Bacteria</taxon>
        <taxon>Candidatus Nomuraibacteriota</taxon>
    </lineage>
</organism>
<name>A0A0G0QQR0_9BACT</name>
<keyword evidence="3" id="KW-0067">ATP-binding</keyword>
<evidence type="ECO:0000256" key="2">
    <source>
        <dbReference type="ARBA" id="ARBA00022598"/>
    </source>
</evidence>
<reference evidence="5 6" key="1">
    <citation type="journal article" date="2015" name="Nature">
        <title>rRNA introns, odd ribosomes, and small enigmatic genomes across a large radiation of phyla.</title>
        <authorList>
            <person name="Brown C.T."/>
            <person name="Hug L.A."/>
            <person name="Thomas B.C."/>
            <person name="Sharon I."/>
            <person name="Castelle C.J."/>
            <person name="Singh A."/>
            <person name="Wilkins M.J."/>
            <person name="Williams K.H."/>
            <person name="Banfield J.F."/>
        </authorList>
    </citation>
    <scope>NUCLEOTIDE SEQUENCE [LARGE SCALE GENOMIC DNA]</scope>
</reference>
<dbReference type="PANTHER" id="PTHR23132">
    <property type="entry name" value="D-ALANINE--D-ALANINE LIGASE"/>
    <property type="match status" value="1"/>
</dbReference>
<dbReference type="Gene3D" id="3.30.470.20">
    <property type="entry name" value="ATP-grasp fold, B domain"/>
    <property type="match status" value="2"/>
</dbReference>
<evidence type="ECO:0000256" key="1">
    <source>
        <dbReference type="ARBA" id="ARBA00010871"/>
    </source>
</evidence>
<dbReference type="Pfam" id="PF07478">
    <property type="entry name" value="Dala_Dala_lig_C"/>
    <property type="match status" value="2"/>
</dbReference>
<dbReference type="Proteomes" id="UP000034301">
    <property type="component" value="Unassembled WGS sequence"/>
</dbReference>
<evidence type="ECO:0000259" key="4">
    <source>
        <dbReference type="PROSITE" id="PS50975"/>
    </source>
</evidence>
<dbReference type="Gene3D" id="3.40.50.20">
    <property type="match status" value="1"/>
</dbReference>
<dbReference type="PROSITE" id="PS50975">
    <property type="entry name" value="ATP_GRASP"/>
    <property type="match status" value="1"/>
</dbReference>
<dbReference type="InterPro" id="IPR011095">
    <property type="entry name" value="Dala_Dala_lig_C"/>
</dbReference>
<keyword evidence="2 5" id="KW-0436">Ligase</keyword>